<dbReference type="PANTHER" id="PTHR11360">
    <property type="entry name" value="MONOCARBOXYLATE TRANSPORTER"/>
    <property type="match status" value="1"/>
</dbReference>
<feature type="transmembrane region" description="Helical" evidence="3">
    <location>
        <begin position="288"/>
        <end position="307"/>
    </location>
</feature>
<feature type="transmembrane region" description="Helical" evidence="3">
    <location>
        <begin position="209"/>
        <end position="232"/>
    </location>
</feature>
<evidence type="ECO:0000256" key="3">
    <source>
        <dbReference type="SAM" id="Phobius"/>
    </source>
</evidence>
<feature type="transmembrane region" description="Helical" evidence="3">
    <location>
        <begin position="253"/>
        <end position="276"/>
    </location>
</feature>
<dbReference type="PROSITE" id="PS50181">
    <property type="entry name" value="FBOX"/>
    <property type="match status" value="1"/>
</dbReference>
<feature type="transmembrane region" description="Helical" evidence="3">
    <location>
        <begin position="176"/>
        <end position="197"/>
    </location>
</feature>
<feature type="transmembrane region" description="Helical" evidence="3">
    <location>
        <begin position="113"/>
        <end position="134"/>
    </location>
</feature>
<dbReference type="Pfam" id="PF12937">
    <property type="entry name" value="F-box-like"/>
    <property type="match status" value="1"/>
</dbReference>
<dbReference type="InterPro" id="IPR001810">
    <property type="entry name" value="F-box_dom"/>
</dbReference>
<dbReference type="Gene3D" id="1.20.1280.50">
    <property type="match status" value="1"/>
</dbReference>
<accession>A0ABQ0M609</accession>
<evidence type="ECO:0000313" key="7">
    <source>
        <dbReference type="Proteomes" id="UP000815677"/>
    </source>
</evidence>
<feature type="transmembrane region" description="Helical" evidence="3">
    <location>
        <begin position="375"/>
        <end position="392"/>
    </location>
</feature>
<feature type="transmembrane region" description="Helical" evidence="3">
    <location>
        <begin position="412"/>
        <end position="433"/>
    </location>
</feature>
<dbReference type="SUPFAM" id="SSF52047">
    <property type="entry name" value="RNI-like"/>
    <property type="match status" value="1"/>
</dbReference>
<dbReference type="Gene3D" id="1.20.1250.20">
    <property type="entry name" value="MFS general substrate transporter like domains"/>
    <property type="match status" value="2"/>
</dbReference>
<name>A0ABQ0M609_MYCCL</name>
<dbReference type="SUPFAM" id="SSF103473">
    <property type="entry name" value="MFS general substrate transporter"/>
    <property type="match status" value="1"/>
</dbReference>
<feature type="transmembrane region" description="Helical" evidence="3">
    <location>
        <begin position="343"/>
        <end position="368"/>
    </location>
</feature>
<feature type="transmembrane region" description="Helical" evidence="3">
    <location>
        <begin position="140"/>
        <end position="164"/>
    </location>
</feature>
<dbReference type="PANTHER" id="PTHR11360:SF284">
    <property type="entry name" value="EG:103B4.3 PROTEIN-RELATED"/>
    <property type="match status" value="1"/>
</dbReference>
<gene>
    <name evidence="6" type="ORF">MCHLO_15189</name>
</gene>
<reference evidence="6" key="1">
    <citation type="submission" date="2014-09" db="EMBL/GenBank/DDBJ databases">
        <title>Genome sequence of the luminous mushroom Mycena chlorophos for searching fungal bioluminescence genes.</title>
        <authorList>
            <person name="Tanaka Y."/>
            <person name="Kasuga D."/>
            <person name="Oba Y."/>
            <person name="Hase S."/>
            <person name="Sato K."/>
            <person name="Oba Y."/>
            <person name="Sakakibara Y."/>
        </authorList>
    </citation>
    <scope>NUCLEOTIDE SEQUENCE</scope>
</reference>
<proteinExistence type="inferred from homology"/>
<keyword evidence="7" id="KW-1185">Reference proteome</keyword>
<feature type="transmembrane region" description="Helical" evidence="3">
    <location>
        <begin position="319"/>
        <end position="337"/>
    </location>
</feature>
<dbReference type="InterPro" id="IPR020846">
    <property type="entry name" value="MFS_dom"/>
</dbReference>
<dbReference type="SUPFAM" id="SSF81383">
    <property type="entry name" value="F-box domain"/>
    <property type="match status" value="1"/>
</dbReference>
<keyword evidence="3" id="KW-1133">Transmembrane helix</keyword>
<dbReference type="EMBL" id="DF849775">
    <property type="protein sequence ID" value="GAT58806.1"/>
    <property type="molecule type" value="Genomic_DNA"/>
</dbReference>
<sequence>MASKAHCDLDALEKGDGEKRPAMAMAVIALDPPPPPPVLPDGGLQAWSTVLGSFLFMFCGFGYSSSFGVYQDFYVRTYLPHSSPSAISWIGSVNIFIVLSGGFVAGRLHDRGYFYTLMYTGSFLMALSLFLLSLARPNQLYQVLLAQGILNGIGASMTYVPCMAVLSQHFSPKRRAITMTVVASGSSLGAVVHPIMLNNLLPRIGFANAVRASAGLVTALLAIACGLVRTRLTPPKTSIDLRRLLVKILKDGPYVAATLGIAVYTIGFYYPLFYLQLDATTHGLDQTFAFYALVIMNTSSFIGRLVPGFLAHRLGVTRMITGAAVCGAVLILSMIALRDATSAVVIGVLYGFFAGCIVTLMGPLLAVLTTDMSELGARMGLSVAASGLAILVGPPLDGLLLGTQEFVWWRPALFSGLLALCGCLLLALMMLLYARKGLGAGRHVQTSRSKSRNTKRGRPMVVNVQLAPAVDASERDSEQEHENFNLVHLSLLFRCCSLTPNMPARMAPQVSPRLPPYTAEQKAVDVEIEATADQNSLAELRSKRNSFSPIGRLPADVLRDIFQQLHVHPLDTVLPVCRQWAKIASTTFSLWRVRVALGMPLDELAQFKFGAGPGQGVQGPLARVAAYQRNRIHTLDISVLGDIDLLPEEEQLLADIAPHLKVFRIHHASEWTLQSFIDGTMAQLPFARLTSLLLNAAIHPDIAGEHCLLPLTKLPASVQALSLRNLGIAETTPLTALTELSLTTCFQVTQQLLLELLHHTPRLRSLTLMHTMETFVPPPPLGNATTPAERSPGRLLPVVTLERLETLRMTDTRALSTLASGITDGDGASEITSPEDIQPILELARRLRPRAIVPANLLTLDNPSPRVGGPYYWMHALPEQRVQLLSGTPQSSICVFSLVFRATVHQDTIIAELFDALAHAMTCVSHLIVSLAKWYADADAEWVSAALRALATQRQALKTIELRLDHVVVDWDVVRNCFLPALLELLVASQRESGESLDLMKVRVTQGERRKWSAALRKMTRMQGREPEGGLDDLVDHVEVEAVPTRSESPDIEVDWAM</sequence>
<dbReference type="InterPro" id="IPR036047">
    <property type="entry name" value="F-box-like_dom_sf"/>
</dbReference>
<dbReference type="PROSITE" id="PS50850">
    <property type="entry name" value="MFS"/>
    <property type="match status" value="1"/>
</dbReference>
<organism evidence="6 7">
    <name type="scientific">Mycena chlorophos</name>
    <name type="common">Agaric fungus</name>
    <name type="synonym">Agaricus chlorophos</name>
    <dbReference type="NCBI Taxonomy" id="658473"/>
    <lineage>
        <taxon>Eukaryota</taxon>
        <taxon>Fungi</taxon>
        <taxon>Dikarya</taxon>
        <taxon>Basidiomycota</taxon>
        <taxon>Agaricomycotina</taxon>
        <taxon>Agaricomycetes</taxon>
        <taxon>Agaricomycetidae</taxon>
        <taxon>Agaricales</taxon>
        <taxon>Marasmiineae</taxon>
        <taxon>Mycenaceae</taxon>
        <taxon>Mycena</taxon>
    </lineage>
</organism>
<comment type="subcellular location">
    <subcellularLocation>
        <location evidence="1">Membrane</location>
        <topology evidence="1">Multi-pass membrane protein</topology>
    </subcellularLocation>
</comment>
<evidence type="ECO:0000313" key="6">
    <source>
        <dbReference type="EMBL" id="GAT58806.1"/>
    </source>
</evidence>
<protein>
    <submittedName>
        <fullName evidence="6">MFS general substrate transporter</fullName>
    </submittedName>
</protein>
<dbReference type="InterPro" id="IPR036259">
    <property type="entry name" value="MFS_trans_sf"/>
</dbReference>
<dbReference type="Pfam" id="PF07690">
    <property type="entry name" value="MFS_1"/>
    <property type="match status" value="1"/>
</dbReference>
<keyword evidence="3" id="KW-0812">Transmembrane</keyword>
<comment type="similarity">
    <text evidence="2">Belongs to the major facilitator superfamily. Monocarboxylate porter (TC 2.A.1.13) family.</text>
</comment>
<evidence type="ECO:0000256" key="1">
    <source>
        <dbReference type="ARBA" id="ARBA00004141"/>
    </source>
</evidence>
<feature type="domain" description="F-box" evidence="4">
    <location>
        <begin position="547"/>
        <end position="594"/>
    </location>
</feature>
<evidence type="ECO:0000259" key="4">
    <source>
        <dbReference type="PROSITE" id="PS50181"/>
    </source>
</evidence>
<evidence type="ECO:0000259" key="5">
    <source>
        <dbReference type="PROSITE" id="PS50850"/>
    </source>
</evidence>
<feature type="domain" description="Major facilitator superfamily (MFS) profile" evidence="5">
    <location>
        <begin position="45"/>
        <end position="439"/>
    </location>
</feature>
<dbReference type="InterPro" id="IPR050327">
    <property type="entry name" value="Proton-linked_MCT"/>
</dbReference>
<dbReference type="InterPro" id="IPR011701">
    <property type="entry name" value="MFS"/>
</dbReference>
<keyword evidence="3" id="KW-0472">Membrane</keyword>
<evidence type="ECO:0000256" key="2">
    <source>
        <dbReference type="ARBA" id="ARBA00006727"/>
    </source>
</evidence>
<feature type="transmembrane region" description="Helical" evidence="3">
    <location>
        <begin position="86"/>
        <end position="106"/>
    </location>
</feature>
<feature type="transmembrane region" description="Helical" evidence="3">
    <location>
        <begin position="46"/>
        <end position="66"/>
    </location>
</feature>
<dbReference type="Proteomes" id="UP000815677">
    <property type="component" value="Unassembled WGS sequence"/>
</dbReference>